<organism evidence="2 3">
    <name type="scientific">Pyrodictium delaneyi</name>
    <dbReference type="NCBI Taxonomy" id="1273541"/>
    <lineage>
        <taxon>Archaea</taxon>
        <taxon>Thermoproteota</taxon>
        <taxon>Thermoprotei</taxon>
        <taxon>Desulfurococcales</taxon>
        <taxon>Pyrodictiaceae</taxon>
        <taxon>Pyrodictium</taxon>
    </lineage>
</organism>
<keyword evidence="1" id="KW-0812">Transmembrane</keyword>
<accession>A0A832ZUJ0</accession>
<comment type="caution">
    <text evidence="2">The sequence shown here is derived from an EMBL/GenBank/DDBJ whole genome shotgun (WGS) entry which is preliminary data.</text>
</comment>
<evidence type="ECO:0000256" key="1">
    <source>
        <dbReference type="SAM" id="Phobius"/>
    </source>
</evidence>
<keyword evidence="1" id="KW-1133">Transmembrane helix</keyword>
<dbReference type="EMBL" id="DQVR01000085">
    <property type="protein sequence ID" value="HIQ24161.1"/>
    <property type="molecule type" value="Genomic_DNA"/>
</dbReference>
<evidence type="ECO:0000313" key="2">
    <source>
        <dbReference type="EMBL" id="HIQ24161.1"/>
    </source>
</evidence>
<dbReference type="AlphaFoldDB" id="A0A832ZUJ0"/>
<gene>
    <name evidence="2" type="ORF">EYH50_03840</name>
</gene>
<dbReference type="Proteomes" id="UP000600071">
    <property type="component" value="Unassembled WGS sequence"/>
</dbReference>
<protein>
    <recommendedName>
        <fullName evidence="4">PIN domain-containing protein</fullName>
    </recommendedName>
</protein>
<keyword evidence="1" id="KW-0472">Membrane</keyword>
<proteinExistence type="predicted"/>
<feature type="transmembrane region" description="Helical" evidence="1">
    <location>
        <begin position="117"/>
        <end position="138"/>
    </location>
</feature>
<reference evidence="2" key="1">
    <citation type="journal article" date="2020" name="ISME J.">
        <title>Gammaproteobacteria mediating utilization of methyl-, sulfur- and petroleum organic compounds in deep ocean hydrothermal plumes.</title>
        <authorList>
            <person name="Zhou Z."/>
            <person name="Liu Y."/>
            <person name="Pan J."/>
            <person name="Cron B.R."/>
            <person name="Toner B.M."/>
            <person name="Anantharaman K."/>
            <person name="Breier J.A."/>
            <person name="Dick G.J."/>
            <person name="Li M."/>
        </authorList>
    </citation>
    <scope>NUCLEOTIDE SEQUENCE</scope>
    <source>
        <strain evidence="2">SZUA-1523</strain>
    </source>
</reference>
<evidence type="ECO:0000313" key="3">
    <source>
        <dbReference type="Proteomes" id="UP000600071"/>
    </source>
</evidence>
<sequence length="301" mass="34232">MAEASERWLLDTNIVIDLLVGFTCYAITRVLGRRGMKHCDTILISTDRVIQDTALRNRLQDEVISSLEAMTRSLREQGIELAVTSTTVDETRSVIERLRRHEQSYNRMYRNHFRGRVVVVLLPAGYLLSYDAIAGTMFRHSLLKVVDVGDMRSEAEQAINTYLGGRYDREDWHLVAALLSDHRITAIYTEEDRVAHGLKRIAEEHSRRRVDVGGFSALLASLRTLGALTAQQAHITGYYAYKFQRLLHSHRNVYMAGLQQQPGSGEQLPPDALAWIAYSQRRLQHYIPPQPRQPIATGGHP</sequence>
<name>A0A832ZUJ0_9CREN</name>
<evidence type="ECO:0008006" key="4">
    <source>
        <dbReference type="Google" id="ProtNLM"/>
    </source>
</evidence>
<feature type="transmembrane region" description="Helical" evidence="1">
    <location>
        <begin position="12"/>
        <end position="32"/>
    </location>
</feature>